<keyword evidence="2 4" id="KW-0547">Nucleotide-binding</keyword>
<dbReference type="SUPFAM" id="SSF56059">
    <property type="entry name" value="Glutathione synthetase ATP-binding domain-like"/>
    <property type="match status" value="1"/>
</dbReference>
<dbReference type="InterPro" id="IPR041472">
    <property type="entry name" value="BL00235/CARNS1_N"/>
</dbReference>
<name>A0A101N5U5_9ACTN</name>
<evidence type="ECO:0000256" key="3">
    <source>
        <dbReference type="ARBA" id="ARBA00022840"/>
    </source>
</evidence>
<keyword evidence="1" id="KW-0436">Ligase</keyword>
<evidence type="ECO:0000259" key="5">
    <source>
        <dbReference type="PROSITE" id="PS50975"/>
    </source>
</evidence>
<dbReference type="Gene3D" id="3.30.470.20">
    <property type="entry name" value="ATP-grasp fold, B domain"/>
    <property type="match status" value="1"/>
</dbReference>
<evidence type="ECO:0000256" key="2">
    <source>
        <dbReference type="ARBA" id="ARBA00022741"/>
    </source>
</evidence>
<evidence type="ECO:0000313" key="6">
    <source>
        <dbReference type="EMBL" id="KUM87077.1"/>
    </source>
</evidence>
<evidence type="ECO:0000256" key="4">
    <source>
        <dbReference type="PROSITE-ProRule" id="PRU00409"/>
    </source>
</evidence>
<dbReference type="GO" id="GO:0046872">
    <property type="term" value="F:metal ion binding"/>
    <property type="evidence" value="ECO:0007669"/>
    <property type="project" value="InterPro"/>
</dbReference>
<gene>
    <name evidence="6" type="ORF">AQI94_17095</name>
</gene>
<comment type="caution">
    <text evidence="6">The sequence shown here is derived from an EMBL/GenBank/DDBJ whole genome shotgun (WGS) entry which is preliminary data.</text>
</comment>
<dbReference type="PANTHER" id="PTHR43585">
    <property type="entry name" value="FUMIPYRROLE BIOSYNTHESIS PROTEIN C"/>
    <property type="match status" value="1"/>
</dbReference>
<evidence type="ECO:0000313" key="7">
    <source>
        <dbReference type="Proteomes" id="UP000053039"/>
    </source>
</evidence>
<dbReference type="AlphaFoldDB" id="A0A101N5U5"/>
<keyword evidence="3 4" id="KW-0067">ATP-binding</keyword>
<dbReference type="InterPro" id="IPR052032">
    <property type="entry name" value="ATP-dep_AA_Ligase"/>
</dbReference>
<accession>A0A101N5U5</accession>
<feature type="domain" description="ATP-grasp" evidence="5">
    <location>
        <begin position="124"/>
        <end position="323"/>
    </location>
</feature>
<dbReference type="GO" id="GO:0016874">
    <property type="term" value="F:ligase activity"/>
    <property type="evidence" value="ECO:0007669"/>
    <property type="project" value="UniProtKB-KW"/>
</dbReference>
<dbReference type="InterPro" id="IPR040570">
    <property type="entry name" value="LAL_C2"/>
</dbReference>
<proteinExistence type="predicted"/>
<dbReference type="SMART" id="SM01209">
    <property type="entry name" value="GARS_A"/>
    <property type="match status" value="1"/>
</dbReference>
<dbReference type="Gene3D" id="3.40.50.20">
    <property type="match status" value="1"/>
</dbReference>
<dbReference type="PROSITE" id="PS50975">
    <property type="entry name" value="ATP_GRASP"/>
    <property type="match status" value="1"/>
</dbReference>
<dbReference type="Pfam" id="PF18603">
    <property type="entry name" value="LAL_C2"/>
    <property type="match status" value="1"/>
</dbReference>
<evidence type="ECO:0000256" key="1">
    <source>
        <dbReference type="ARBA" id="ARBA00022598"/>
    </source>
</evidence>
<dbReference type="EMBL" id="LMWM01000018">
    <property type="protein sequence ID" value="KUM87077.1"/>
    <property type="molecule type" value="Genomic_DNA"/>
</dbReference>
<dbReference type="Pfam" id="PF18130">
    <property type="entry name" value="ATPgrasp_N"/>
    <property type="match status" value="1"/>
</dbReference>
<reference evidence="6 7" key="1">
    <citation type="submission" date="2015-10" db="EMBL/GenBank/DDBJ databases">
        <title>Draft genome sequence of Streptomyces pseudovenezuelae DSM 40212, type strain for the species Streptomyces pseudovenezuelae.</title>
        <authorList>
            <person name="Ruckert C."/>
            <person name="Winkler A."/>
            <person name="Kalinowski J."/>
            <person name="Kampfer P."/>
            <person name="Glaeser S."/>
        </authorList>
    </citation>
    <scope>NUCLEOTIDE SEQUENCE [LARGE SCALE GENOMIC DNA]</scope>
    <source>
        <strain evidence="6 7">DSM 40212</strain>
    </source>
</reference>
<dbReference type="Proteomes" id="UP000053039">
    <property type="component" value="Unassembled WGS sequence"/>
</dbReference>
<dbReference type="PANTHER" id="PTHR43585:SF2">
    <property type="entry name" value="ATP-GRASP ENZYME FSQD"/>
    <property type="match status" value="1"/>
</dbReference>
<sequence>MPDAPAFAFVETGRGAVGLQPLLRAAELGLRPLLVTADVGRYTTSDEARTLIDRTVHATVPADTADSTSVTEALRPYAERGGLAGVMAIIDYHVPVVAETARALGLPGLSPAAAHIARNKLRTRRTCAEHGLTTPEFRHARSAGEAVRAAEPIGFPCVVKPLTESASIGVRLCRTAEEVAEHYAALTADPRDARGGVKPDGVLVEEYLIGYEVSVEVLVTAEGPQLIGVTDKSLDAHPYFAEIGETFPTQLPDTVRDEAAQAALDALKAIGHDFGAAHVEIKMTADGPRLVEINARLGGAQIGRIIHEASGIDVVREAIRLHAGGRPDLTVRRRAAAASRYLTAPADGVLRGFAGRELLERLPGVCAVDLYAAAGSVVRRVRNNAEVLGHLVVRADTPAEAARWADTAALMLRAQVEPTPC</sequence>
<dbReference type="Pfam" id="PF13535">
    <property type="entry name" value="ATP-grasp_4"/>
    <property type="match status" value="1"/>
</dbReference>
<organism evidence="6 7">
    <name type="scientific">Streptomyces pseudovenezuelae</name>
    <dbReference type="NCBI Taxonomy" id="67350"/>
    <lineage>
        <taxon>Bacteria</taxon>
        <taxon>Bacillati</taxon>
        <taxon>Actinomycetota</taxon>
        <taxon>Actinomycetes</taxon>
        <taxon>Kitasatosporales</taxon>
        <taxon>Streptomycetaceae</taxon>
        <taxon>Streptomyces</taxon>
        <taxon>Streptomyces aurantiacus group</taxon>
    </lineage>
</organism>
<dbReference type="GO" id="GO:0005524">
    <property type="term" value="F:ATP binding"/>
    <property type="evidence" value="ECO:0007669"/>
    <property type="project" value="UniProtKB-UniRule"/>
</dbReference>
<dbReference type="InterPro" id="IPR011761">
    <property type="entry name" value="ATP-grasp"/>
</dbReference>
<dbReference type="RefSeq" id="WP_051831947.1">
    <property type="nucleotide sequence ID" value="NZ_JBIVKX010000001.1"/>
</dbReference>
<protein>
    <recommendedName>
        <fullName evidence="5">ATP-grasp domain-containing protein</fullName>
    </recommendedName>
</protein>